<name>A0A1H9F0K3_9PSEU</name>
<proteinExistence type="predicted"/>
<accession>A0A1H9F0K3</accession>
<sequence>MKLDSSAVDYTPAAAGSLAKSAEDHGYDGFWLAETKHDPFLALAGAAAATERIELGTAIAVAFARNPMTIATTANDLRLLSGGRFSLGLGSQVEAHITKRFAMPWSRPAARMREFVLAVRAIWHAWETGGRLAFRGEFYKHTLMTPFFDPGPNPHGTAPIYLAGVGERMTEVAGEVADGFLCHNFTTERYLREVTLPALERGRAKVGKSLAGFEISGPAFTASTDEEVAAVKRQIAFYGSTPAYKPVLDLHGWGALHEELHRMSRRQQWAEMSELITDEVLAEFAVVGSPETVAAALLDRYGDVVTRISPSGNVLAKAQRPQK</sequence>
<dbReference type="InterPro" id="IPR011251">
    <property type="entry name" value="Luciferase-like_dom"/>
</dbReference>
<dbReference type="PANTHER" id="PTHR43244">
    <property type="match status" value="1"/>
</dbReference>
<dbReference type="CDD" id="cd01097">
    <property type="entry name" value="Tetrahydromethanopterin_reductase"/>
    <property type="match status" value="1"/>
</dbReference>
<dbReference type="STRING" id="402600.SAMN05216188_102717"/>
<evidence type="ECO:0000259" key="1">
    <source>
        <dbReference type="Pfam" id="PF00296"/>
    </source>
</evidence>
<dbReference type="InterPro" id="IPR036661">
    <property type="entry name" value="Luciferase-like_sf"/>
</dbReference>
<organism evidence="2 3">
    <name type="scientific">Lentzea xinjiangensis</name>
    <dbReference type="NCBI Taxonomy" id="402600"/>
    <lineage>
        <taxon>Bacteria</taxon>
        <taxon>Bacillati</taxon>
        <taxon>Actinomycetota</taxon>
        <taxon>Actinomycetes</taxon>
        <taxon>Pseudonocardiales</taxon>
        <taxon>Pseudonocardiaceae</taxon>
        <taxon>Lentzea</taxon>
    </lineage>
</organism>
<dbReference type="SUPFAM" id="SSF51679">
    <property type="entry name" value="Bacterial luciferase-like"/>
    <property type="match status" value="1"/>
</dbReference>
<evidence type="ECO:0000313" key="3">
    <source>
        <dbReference type="Proteomes" id="UP000199352"/>
    </source>
</evidence>
<feature type="domain" description="Luciferase-like" evidence="1">
    <location>
        <begin position="12"/>
        <end position="304"/>
    </location>
</feature>
<dbReference type="AlphaFoldDB" id="A0A1H9F0K3"/>
<dbReference type="Pfam" id="PF00296">
    <property type="entry name" value="Bac_luciferase"/>
    <property type="match status" value="1"/>
</dbReference>
<dbReference type="Proteomes" id="UP000199352">
    <property type="component" value="Unassembled WGS sequence"/>
</dbReference>
<dbReference type="InterPro" id="IPR019919">
    <property type="entry name" value="Lucif-like_OxRdtase_MSMEG_2256"/>
</dbReference>
<dbReference type="Gene3D" id="3.20.20.30">
    <property type="entry name" value="Luciferase-like domain"/>
    <property type="match status" value="1"/>
</dbReference>
<dbReference type="PANTHER" id="PTHR43244:SF2">
    <property type="entry name" value="CONSERVED HYPOTHETICAL ALANINE AND PROLINE-RICH PROTEIN"/>
    <property type="match status" value="1"/>
</dbReference>
<evidence type="ECO:0000313" key="2">
    <source>
        <dbReference type="EMBL" id="SEQ30748.1"/>
    </source>
</evidence>
<dbReference type="RefSeq" id="WP_089950072.1">
    <property type="nucleotide sequence ID" value="NZ_FOFR01000002.1"/>
</dbReference>
<reference evidence="3" key="1">
    <citation type="submission" date="2016-10" db="EMBL/GenBank/DDBJ databases">
        <authorList>
            <person name="Varghese N."/>
            <person name="Submissions S."/>
        </authorList>
    </citation>
    <scope>NUCLEOTIDE SEQUENCE [LARGE SCALE GENOMIC DNA]</scope>
    <source>
        <strain evidence="3">CGMCC 4.3525</strain>
    </source>
</reference>
<dbReference type="EMBL" id="FOFR01000002">
    <property type="protein sequence ID" value="SEQ30748.1"/>
    <property type="molecule type" value="Genomic_DNA"/>
</dbReference>
<dbReference type="GO" id="GO:0016705">
    <property type="term" value="F:oxidoreductase activity, acting on paired donors, with incorporation or reduction of molecular oxygen"/>
    <property type="evidence" value="ECO:0007669"/>
    <property type="project" value="InterPro"/>
</dbReference>
<dbReference type="InterPro" id="IPR050564">
    <property type="entry name" value="F420-G6PD/mer"/>
</dbReference>
<dbReference type="NCBIfam" id="TIGR03617">
    <property type="entry name" value="F420_MSMEG_2256"/>
    <property type="match status" value="1"/>
</dbReference>
<keyword evidence="3" id="KW-1185">Reference proteome</keyword>
<dbReference type="OrthoDB" id="3284378at2"/>
<protein>
    <submittedName>
        <fullName evidence="2">Probable F420-dependent oxidoreductase, MSMEG_2256 family</fullName>
    </submittedName>
</protein>
<gene>
    <name evidence="2" type="ORF">SAMN05216188_102717</name>
</gene>